<feature type="compositionally biased region" description="Basic residues" evidence="1">
    <location>
        <begin position="165"/>
        <end position="174"/>
    </location>
</feature>
<evidence type="ECO:0000313" key="3">
    <source>
        <dbReference type="Proteomes" id="UP000800092"/>
    </source>
</evidence>
<reference evidence="2" key="1">
    <citation type="journal article" date="2020" name="Stud. Mycol.">
        <title>101 Dothideomycetes genomes: a test case for predicting lifestyles and emergence of pathogens.</title>
        <authorList>
            <person name="Haridas S."/>
            <person name="Albert R."/>
            <person name="Binder M."/>
            <person name="Bloem J."/>
            <person name="Labutti K."/>
            <person name="Salamov A."/>
            <person name="Andreopoulos B."/>
            <person name="Baker S."/>
            <person name="Barry K."/>
            <person name="Bills G."/>
            <person name="Bluhm B."/>
            <person name="Cannon C."/>
            <person name="Castanera R."/>
            <person name="Culley D."/>
            <person name="Daum C."/>
            <person name="Ezra D."/>
            <person name="Gonzalez J."/>
            <person name="Henrissat B."/>
            <person name="Kuo A."/>
            <person name="Liang C."/>
            <person name="Lipzen A."/>
            <person name="Lutzoni F."/>
            <person name="Magnuson J."/>
            <person name="Mondo S."/>
            <person name="Nolan M."/>
            <person name="Ohm R."/>
            <person name="Pangilinan J."/>
            <person name="Park H.-J."/>
            <person name="Ramirez L."/>
            <person name="Alfaro M."/>
            <person name="Sun H."/>
            <person name="Tritt A."/>
            <person name="Yoshinaga Y."/>
            <person name="Zwiers L.-H."/>
            <person name="Turgeon B."/>
            <person name="Goodwin S."/>
            <person name="Spatafora J."/>
            <person name="Crous P."/>
            <person name="Grigoriev I."/>
        </authorList>
    </citation>
    <scope>NUCLEOTIDE SEQUENCE</scope>
    <source>
        <strain evidence="2">Tuck. ex Michener</strain>
    </source>
</reference>
<dbReference type="EMBL" id="ML991786">
    <property type="protein sequence ID" value="KAF2236204.1"/>
    <property type="molecule type" value="Genomic_DNA"/>
</dbReference>
<dbReference type="AlphaFoldDB" id="A0A6A6HDK5"/>
<accession>A0A6A6HDK5</accession>
<feature type="compositionally biased region" description="Basic residues" evidence="1">
    <location>
        <begin position="134"/>
        <end position="143"/>
    </location>
</feature>
<protein>
    <submittedName>
        <fullName evidence="2">Uncharacterized protein</fullName>
    </submittedName>
</protein>
<name>A0A6A6HDK5_VIRVR</name>
<feature type="compositionally biased region" description="Polar residues" evidence="1">
    <location>
        <begin position="189"/>
        <end position="209"/>
    </location>
</feature>
<keyword evidence="3" id="KW-1185">Reference proteome</keyword>
<feature type="region of interest" description="Disordered" evidence="1">
    <location>
        <begin position="126"/>
        <end position="146"/>
    </location>
</feature>
<sequence>MLLSKLNAYSVSRRSMVIPIASDRYGTSSPCAHMRYLDDEDFEDDLTHCPICRALLQRAPSQSKMSLEETEELARDPVHEGSAEFISQGNAEGPLESHFRQSIWTENFSDVHVGSSSLDAEYLTGSSRMSDHARVKRRSKSLHSSRPFGSYFRHGLSRVVQGARRFGHSPKKPCRAFSEDDFSGEQKPLSLSQLSCPESEGNSMISSNKESPRPKLRRSDATVVRSDVVKDPSCDTATRGKARDSHESEIGLALATDQKLNSPLTIDLGEPLSDLLASPRDGKHVSNASVMNLKLNIVVYWDLVTQNGNENRKPLKSMSAIATLFVNS</sequence>
<evidence type="ECO:0000313" key="2">
    <source>
        <dbReference type="EMBL" id="KAF2236204.1"/>
    </source>
</evidence>
<organism evidence="2 3">
    <name type="scientific">Viridothelium virens</name>
    <name type="common">Speckled blister lichen</name>
    <name type="synonym">Trypethelium virens</name>
    <dbReference type="NCBI Taxonomy" id="1048519"/>
    <lineage>
        <taxon>Eukaryota</taxon>
        <taxon>Fungi</taxon>
        <taxon>Dikarya</taxon>
        <taxon>Ascomycota</taxon>
        <taxon>Pezizomycotina</taxon>
        <taxon>Dothideomycetes</taxon>
        <taxon>Dothideomycetes incertae sedis</taxon>
        <taxon>Trypetheliales</taxon>
        <taxon>Trypetheliaceae</taxon>
        <taxon>Viridothelium</taxon>
    </lineage>
</organism>
<proteinExistence type="predicted"/>
<feature type="compositionally biased region" description="Basic and acidic residues" evidence="1">
    <location>
        <begin position="210"/>
        <end position="220"/>
    </location>
</feature>
<dbReference type="Proteomes" id="UP000800092">
    <property type="component" value="Unassembled WGS sequence"/>
</dbReference>
<feature type="region of interest" description="Disordered" evidence="1">
    <location>
        <begin position="164"/>
        <end position="220"/>
    </location>
</feature>
<gene>
    <name evidence="2" type="ORF">EV356DRAFT_513134</name>
</gene>
<evidence type="ECO:0000256" key="1">
    <source>
        <dbReference type="SAM" id="MobiDB-lite"/>
    </source>
</evidence>